<evidence type="ECO:0000313" key="1">
    <source>
        <dbReference type="EMBL" id="BBI01407.1"/>
    </source>
</evidence>
<dbReference type="InterPro" id="IPR027396">
    <property type="entry name" value="DsrEFH-like"/>
</dbReference>
<keyword evidence="2" id="KW-1185">Reference proteome</keyword>
<reference evidence="1 2" key="1">
    <citation type="journal article" date="2019" name="Proc. Natl. Acad. Sci. U.S.A.">
        <title>Exaggeration and cooption of innate immunity for social defense.</title>
        <authorList>
            <person name="Kutsukake M."/>
            <person name="Moriyama M."/>
            <person name="Shigenobu S."/>
            <person name="Meng X.-Y."/>
            <person name="Nikoh N."/>
            <person name="Noda C."/>
            <person name="Kobayashi S."/>
            <person name="Fukatsu T."/>
        </authorList>
    </citation>
    <scope>NUCLEOTIDE SEQUENCE [LARGE SCALE GENOMIC DNA]</scope>
    <source>
        <strain evidence="1 2">Nmo</strain>
    </source>
</reference>
<dbReference type="PANTHER" id="PTHR37526">
    <property type="entry name" value="PROTEIN TUSB"/>
    <property type="match status" value="1"/>
</dbReference>
<sequence>MYMLHIITKSPVNFDIQSLFLTINSSDDVLTIQDGVLLSLNNNVYLKQIVKYSVNLYVLYEDISARGLIKQLSNLFIIVRYSEFIELTVKHTKQITW</sequence>
<accession>A0A455TAN3</accession>
<dbReference type="InterPro" id="IPR007215">
    <property type="entry name" value="Sulphur_relay_TusB/DsrH"/>
</dbReference>
<dbReference type="GO" id="GO:1990228">
    <property type="term" value="C:sulfurtransferase complex"/>
    <property type="evidence" value="ECO:0007669"/>
    <property type="project" value="TreeGrafter"/>
</dbReference>
<dbReference type="NCBIfam" id="TIGR03011">
    <property type="entry name" value="sulf_tusB_dsrH"/>
    <property type="match status" value="1"/>
</dbReference>
<dbReference type="NCBIfam" id="NF010035">
    <property type="entry name" value="PRK13510.1"/>
    <property type="match status" value="1"/>
</dbReference>
<gene>
    <name evidence="1" type="primary">yheL</name>
    <name evidence="1" type="ORF">BUCNMO_404</name>
</gene>
<name>A0A455TAN3_9GAMM</name>
<dbReference type="EMBL" id="AP019379">
    <property type="protein sequence ID" value="BBI01407.1"/>
    <property type="molecule type" value="Genomic_DNA"/>
</dbReference>
<protein>
    <submittedName>
        <fullName evidence="1">Sulfur relay protein</fullName>
    </submittedName>
</protein>
<organism evidence="1 2">
    <name type="scientific">Buchnera aphidicola</name>
    <name type="common">Nipponaphis monzeni</name>
    <dbReference type="NCBI Taxonomy" id="2495405"/>
    <lineage>
        <taxon>Bacteria</taxon>
        <taxon>Pseudomonadati</taxon>
        <taxon>Pseudomonadota</taxon>
        <taxon>Gammaproteobacteria</taxon>
        <taxon>Enterobacterales</taxon>
        <taxon>Erwiniaceae</taxon>
        <taxon>Buchnera</taxon>
    </lineage>
</organism>
<dbReference type="GO" id="GO:0002143">
    <property type="term" value="P:tRNA wobble position uridine thiolation"/>
    <property type="evidence" value="ECO:0007669"/>
    <property type="project" value="InterPro"/>
</dbReference>
<dbReference type="Pfam" id="PF04077">
    <property type="entry name" value="DsrH"/>
    <property type="match status" value="1"/>
</dbReference>
<dbReference type="SUPFAM" id="SSF75169">
    <property type="entry name" value="DsrEFH-like"/>
    <property type="match status" value="1"/>
</dbReference>
<evidence type="ECO:0000313" key="2">
    <source>
        <dbReference type="Proteomes" id="UP000317544"/>
    </source>
</evidence>
<dbReference type="PANTHER" id="PTHR37526:SF1">
    <property type="entry name" value="PROTEIN TUSB"/>
    <property type="match status" value="1"/>
</dbReference>
<dbReference type="Proteomes" id="UP000317544">
    <property type="component" value="Chromosome"/>
</dbReference>
<dbReference type="AlphaFoldDB" id="A0A455TAN3"/>
<dbReference type="Gene3D" id="3.40.1260.10">
    <property type="entry name" value="DsrEFH-like"/>
    <property type="match status" value="1"/>
</dbReference>
<proteinExistence type="predicted"/>